<reference evidence="2 3" key="1">
    <citation type="submission" date="2024-01" db="EMBL/GenBank/DDBJ databases">
        <title>Multi-omics insights into the function and evolution of sodium benzoate biodegradation pathways in Benzoatithermus flavus gen. nov., sp. nov. from hot spring.</title>
        <authorList>
            <person name="Hu C.-J."/>
            <person name="Li W.-J."/>
        </authorList>
    </citation>
    <scope>NUCLEOTIDE SEQUENCE [LARGE SCALE GENOMIC DNA]</scope>
    <source>
        <strain evidence="2 3">SYSU G07066</strain>
    </source>
</reference>
<protein>
    <submittedName>
        <fullName evidence="2">DUF2382 domain-containing protein</fullName>
    </submittedName>
</protein>
<keyword evidence="3" id="KW-1185">Reference proteome</keyword>
<dbReference type="EMBL" id="JBBLZC010000015">
    <property type="protein sequence ID" value="MEK0084540.1"/>
    <property type="molecule type" value="Genomic_DNA"/>
</dbReference>
<sequence length="133" mass="15295">MATPTRNDETTIPVVEERAVIRKRKRITGAVRIRIVNSEHEQVIEEPVASEEVEVERVPVDAWVETAAPIRQEGDTTIIPIHEEVVVAEKRLKLVEEIRVTRRHSNRLATERVRLRREEPVVERLDAEDDAPA</sequence>
<name>A0ABU8XVT4_9PROT</name>
<dbReference type="InterPro" id="IPR019060">
    <property type="entry name" value="DUF2382"/>
</dbReference>
<proteinExistence type="predicted"/>
<gene>
    <name evidence="2" type="ORF">U1T56_15390</name>
</gene>
<accession>A0ABU8XVT4</accession>
<dbReference type="Pfam" id="PF09557">
    <property type="entry name" value="DUF2382"/>
    <property type="match status" value="1"/>
</dbReference>
<organism evidence="2 3">
    <name type="scientific">Benzoatithermus flavus</name>
    <dbReference type="NCBI Taxonomy" id="3108223"/>
    <lineage>
        <taxon>Bacteria</taxon>
        <taxon>Pseudomonadati</taxon>
        <taxon>Pseudomonadota</taxon>
        <taxon>Alphaproteobacteria</taxon>
        <taxon>Geminicoccales</taxon>
        <taxon>Geminicoccaceae</taxon>
        <taxon>Benzoatithermus</taxon>
    </lineage>
</organism>
<evidence type="ECO:0000259" key="1">
    <source>
        <dbReference type="Pfam" id="PF09557"/>
    </source>
</evidence>
<dbReference type="Proteomes" id="UP001375743">
    <property type="component" value="Unassembled WGS sequence"/>
</dbReference>
<feature type="domain" description="DUF2382" evidence="1">
    <location>
        <begin position="12"/>
        <end position="121"/>
    </location>
</feature>
<evidence type="ECO:0000313" key="3">
    <source>
        <dbReference type="Proteomes" id="UP001375743"/>
    </source>
</evidence>
<dbReference type="RefSeq" id="WP_418160391.1">
    <property type="nucleotide sequence ID" value="NZ_JBBLZC010000015.1"/>
</dbReference>
<comment type="caution">
    <text evidence="2">The sequence shown here is derived from an EMBL/GenBank/DDBJ whole genome shotgun (WGS) entry which is preliminary data.</text>
</comment>
<evidence type="ECO:0000313" key="2">
    <source>
        <dbReference type="EMBL" id="MEK0084540.1"/>
    </source>
</evidence>